<evidence type="ECO:0000313" key="2">
    <source>
        <dbReference type="Proteomes" id="UP001153076"/>
    </source>
</evidence>
<reference evidence="1" key="1">
    <citation type="submission" date="2022-04" db="EMBL/GenBank/DDBJ databases">
        <title>Carnegiea gigantea Genome sequencing and assembly v2.</title>
        <authorList>
            <person name="Copetti D."/>
            <person name="Sanderson M.J."/>
            <person name="Burquez A."/>
            <person name="Wojciechowski M.F."/>
        </authorList>
    </citation>
    <scope>NUCLEOTIDE SEQUENCE</scope>
    <source>
        <strain evidence="1">SGP5-SGP5p</strain>
        <tissue evidence="1">Aerial part</tissue>
    </source>
</reference>
<keyword evidence="2" id="KW-1185">Reference proteome</keyword>
<dbReference type="AlphaFoldDB" id="A0A9Q1Q9U8"/>
<dbReference type="Proteomes" id="UP001153076">
    <property type="component" value="Unassembled WGS sequence"/>
</dbReference>
<comment type="caution">
    <text evidence="1">The sequence shown here is derived from an EMBL/GenBank/DDBJ whole genome shotgun (WGS) entry which is preliminary data.</text>
</comment>
<sequence length="217" mass="25426">MESYREHVLLHMYDLWTNRRSDLKRYNITKPKRTLQQAFDHIPKGGMALVDYRDLFKRPTQGFKKASTRNFVNRANYKKARLHRTGSKPYRQVAWELSKQKMKIFGIVWSLLKPKCESSRIGFPSGYCPYAATALQNDGIVLSFVNDDRTNAAATLKLQQLRETLNSTKPHYIRWIHEDVGSSVQVLVLFHYLATRCEIISFSLCFWPTFYVFGHQI</sequence>
<name>A0A9Q1Q9U8_9CARY</name>
<dbReference type="OrthoDB" id="1729877at2759"/>
<organism evidence="1 2">
    <name type="scientific">Carnegiea gigantea</name>
    <dbReference type="NCBI Taxonomy" id="171969"/>
    <lineage>
        <taxon>Eukaryota</taxon>
        <taxon>Viridiplantae</taxon>
        <taxon>Streptophyta</taxon>
        <taxon>Embryophyta</taxon>
        <taxon>Tracheophyta</taxon>
        <taxon>Spermatophyta</taxon>
        <taxon>Magnoliopsida</taxon>
        <taxon>eudicotyledons</taxon>
        <taxon>Gunneridae</taxon>
        <taxon>Pentapetalae</taxon>
        <taxon>Caryophyllales</taxon>
        <taxon>Cactineae</taxon>
        <taxon>Cactaceae</taxon>
        <taxon>Cactoideae</taxon>
        <taxon>Echinocereeae</taxon>
        <taxon>Carnegiea</taxon>
    </lineage>
</organism>
<accession>A0A9Q1Q9U8</accession>
<proteinExistence type="predicted"/>
<evidence type="ECO:0000313" key="1">
    <source>
        <dbReference type="EMBL" id="KAJ8433814.1"/>
    </source>
</evidence>
<dbReference type="EMBL" id="JAKOGI010000516">
    <property type="protein sequence ID" value="KAJ8433814.1"/>
    <property type="molecule type" value="Genomic_DNA"/>
</dbReference>
<gene>
    <name evidence="1" type="ORF">Cgig2_017884</name>
</gene>
<protein>
    <submittedName>
        <fullName evidence="1">Uncharacterized protein</fullName>
    </submittedName>
</protein>